<evidence type="ECO:0000313" key="1">
    <source>
        <dbReference type="EMBL" id="KTQ86764.1"/>
    </source>
</evidence>
<dbReference type="Proteomes" id="UP000078272">
    <property type="component" value="Unassembled WGS sequence"/>
</dbReference>
<dbReference type="AlphaFoldDB" id="A0A175R6M8"/>
<organism evidence="1 2">
    <name type="scientific">Aureimonas ureilytica</name>
    <dbReference type="NCBI Taxonomy" id="401562"/>
    <lineage>
        <taxon>Bacteria</taxon>
        <taxon>Pseudomonadati</taxon>
        <taxon>Pseudomonadota</taxon>
        <taxon>Alphaproteobacteria</taxon>
        <taxon>Hyphomicrobiales</taxon>
        <taxon>Aurantimonadaceae</taxon>
        <taxon>Aureimonas</taxon>
    </lineage>
</organism>
<dbReference type="PATRIC" id="fig|401562.3.peg.3507"/>
<reference evidence="1 2" key="1">
    <citation type="journal article" date="2016" name="Front. Microbiol.">
        <title>Genomic Resource of Rice Seed Associated Bacteria.</title>
        <authorList>
            <person name="Midha S."/>
            <person name="Bansal K."/>
            <person name="Sharma S."/>
            <person name="Kumar N."/>
            <person name="Patil P.P."/>
            <person name="Chaudhry V."/>
            <person name="Patil P.B."/>
        </authorList>
    </citation>
    <scope>NUCLEOTIDE SEQUENCE [LARGE SCALE GENOMIC DNA]</scope>
    <source>
        <strain evidence="1 2">NS226</strain>
    </source>
</reference>
<dbReference type="EMBL" id="LDPZ01000047">
    <property type="protein sequence ID" value="KTQ86764.1"/>
    <property type="molecule type" value="Genomic_DNA"/>
</dbReference>
<comment type="caution">
    <text evidence="1">The sequence shown here is derived from an EMBL/GenBank/DDBJ whole genome shotgun (WGS) entry which is preliminary data.</text>
</comment>
<evidence type="ECO:0000313" key="2">
    <source>
        <dbReference type="Proteomes" id="UP000078272"/>
    </source>
</evidence>
<proteinExistence type="predicted"/>
<accession>A0A175R6M8</accession>
<protein>
    <submittedName>
        <fullName evidence="1">Uncharacterized protein</fullName>
    </submittedName>
</protein>
<gene>
    <name evidence="1" type="ORF">NS226_17835</name>
</gene>
<sequence length="139" mass="15234">MRDALSALCEALLLSRGERGSADVPSSTFALSWFVRSFPAWSDNADATRTYALAFDDGWSAFKRRAQNVLSLPEAKGRELEALDLALNGELTASDIATRLRARQEDEDLIPFPASRSTKVRLGAEKATPPIYTAENDVD</sequence>
<name>A0A175R6M8_9HYPH</name>